<dbReference type="InterPro" id="IPR016035">
    <property type="entry name" value="Acyl_Trfase/lysoPLipase"/>
</dbReference>
<name>A0A1I1JDP0_RUMAL</name>
<dbReference type="SUPFAM" id="SSF52151">
    <property type="entry name" value="FabD/lysophospholipase-like"/>
    <property type="match status" value="1"/>
</dbReference>
<keyword evidence="3 4" id="KW-0443">Lipid metabolism</keyword>
<evidence type="ECO:0000256" key="3">
    <source>
        <dbReference type="ARBA" id="ARBA00023098"/>
    </source>
</evidence>
<dbReference type="CDD" id="cd07208">
    <property type="entry name" value="Pat_hypo_Ecoli_yjju_like"/>
    <property type="match status" value="1"/>
</dbReference>
<dbReference type="InterPro" id="IPR037483">
    <property type="entry name" value="YjjU-like"/>
</dbReference>
<organism evidence="6 7">
    <name type="scientific">Ruminococcus albus</name>
    <dbReference type="NCBI Taxonomy" id="1264"/>
    <lineage>
        <taxon>Bacteria</taxon>
        <taxon>Bacillati</taxon>
        <taxon>Bacillota</taxon>
        <taxon>Clostridia</taxon>
        <taxon>Eubacteriales</taxon>
        <taxon>Oscillospiraceae</taxon>
        <taxon>Ruminococcus</taxon>
    </lineage>
</organism>
<feature type="active site" description="Nucleophile" evidence="4">
    <location>
        <position position="37"/>
    </location>
</feature>
<dbReference type="EMBL" id="FOKQ01000013">
    <property type="protein sequence ID" value="SFC46566.1"/>
    <property type="molecule type" value="Genomic_DNA"/>
</dbReference>
<evidence type="ECO:0000256" key="1">
    <source>
        <dbReference type="ARBA" id="ARBA00022801"/>
    </source>
</evidence>
<dbReference type="eggNOG" id="COG4667">
    <property type="taxonomic scope" value="Bacteria"/>
</dbReference>
<dbReference type="OrthoDB" id="9802424at2"/>
<feature type="short sequence motif" description="GXSXG" evidence="4">
    <location>
        <begin position="35"/>
        <end position="39"/>
    </location>
</feature>
<evidence type="ECO:0000313" key="7">
    <source>
        <dbReference type="Proteomes" id="UP000182192"/>
    </source>
</evidence>
<proteinExistence type="predicted"/>
<evidence type="ECO:0000256" key="4">
    <source>
        <dbReference type="PROSITE-ProRule" id="PRU01161"/>
    </source>
</evidence>
<evidence type="ECO:0000259" key="5">
    <source>
        <dbReference type="PROSITE" id="PS51635"/>
    </source>
</evidence>
<reference evidence="6 7" key="1">
    <citation type="submission" date="2016-10" db="EMBL/GenBank/DDBJ databases">
        <authorList>
            <person name="de Groot N.N."/>
        </authorList>
    </citation>
    <scope>NUCLEOTIDE SEQUENCE [LARGE SCALE GENOMIC DNA]</scope>
    <source>
        <strain evidence="6 7">AR67</strain>
    </source>
</reference>
<dbReference type="InterPro" id="IPR002641">
    <property type="entry name" value="PNPLA_dom"/>
</dbReference>
<feature type="domain" description="PNPLA" evidence="5">
    <location>
        <begin position="4"/>
        <end position="172"/>
    </location>
</feature>
<keyword evidence="1 4" id="KW-0378">Hydrolase</keyword>
<dbReference type="PROSITE" id="PS51635">
    <property type="entry name" value="PNPLA"/>
    <property type="match status" value="1"/>
</dbReference>
<dbReference type="GO" id="GO:0016787">
    <property type="term" value="F:hydrolase activity"/>
    <property type="evidence" value="ECO:0007669"/>
    <property type="project" value="UniProtKB-UniRule"/>
</dbReference>
<dbReference type="GO" id="GO:0016042">
    <property type="term" value="P:lipid catabolic process"/>
    <property type="evidence" value="ECO:0007669"/>
    <property type="project" value="UniProtKB-UniRule"/>
</dbReference>
<comment type="caution">
    <text evidence="4">Lacks conserved residue(s) required for the propagation of feature annotation.</text>
</comment>
<dbReference type="AlphaFoldDB" id="A0A1I1JDP0"/>
<evidence type="ECO:0000313" key="6">
    <source>
        <dbReference type="EMBL" id="SFC46566.1"/>
    </source>
</evidence>
<protein>
    <submittedName>
        <fullName evidence="6">Predicted phospholipase, patatin/cPLA2 family</fullName>
    </submittedName>
</protein>
<dbReference type="InterPro" id="IPR050301">
    <property type="entry name" value="NTE"/>
</dbReference>
<dbReference type="Proteomes" id="UP000182192">
    <property type="component" value="Unassembled WGS sequence"/>
</dbReference>
<feature type="short sequence motif" description="DGA/G" evidence="4">
    <location>
        <begin position="159"/>
        <end position="161"/>
    </location>
</feature>
<sequence>MLGLTLEGGASRTVYSCGILDALLENDIMADRIFGVSAGSAFGVSYASRQHGRNYRLASEFMPTPEYMGVKHLIDPRNKSYYNLDYDYDTIPNKLLPYDYEALGRYKGEFYAVATNVETGKAEYLRVDEKDRKWYKLRASCAMPILFPEIEIDGKRYLDGGVADPIPYKKAMEVGCDKNIVILTRPRDYRKHSDSMTKLCMARFKKYPEFAKAMGTRAERYNRSVEEIMALSKQGKIFVFTPKTTFGVDRIEGDPRKLKKLYDHGYKHALWAMDKLKAYLENGV</sequence>
<dbReference type="Pfam" id="PF01734">
    <property type="entry name" value="Patatin"/>
    <property type="match status" value="1"/>
</dbReference>
<dbReference type="Gene3D" id="3.40.1090.10">
    <property type="entry name" value="Cytosolic phospholipase A2 catalytic domain"/>
    <property type="match status" value="2"/>
</dbReference>
<dbReference type="Pfam" id="PF19890">
    <property type="entry name" value="DUF6363"/>
    <property type="match status" value="1"/>
</dbReference>
<keyword evidence="2 4" id="KW-0442">Lipid degradation</keyword>
<feature type="active site" description="Proton acceptor" evidence="4">
    <location>
        <position position="159"/>
    </location>
</feature>
<dbReference type="RefSeq" id="WP_074961201.1">
    <property type="nucleotide sequence ID" value="NZ_FOKQ01000013.1"/>
</dbReference>
<dbReference type="InterPro" id="IPR045943">
    <property type="entry name" value="DUF6363"/>
</dbReference>
<evidence type="ECO:0000256" key="2">
    <source>
        <dbReference type="ARBA" id="ARBA00022963"/>
    </source>
</evidence>
<accession>A0A1I1JDP0</accession>
<dbReference type="PANTHER" id="PTHR14226">
    <property type="entry name" value="NEUROPATHY TARGET ESTERASE/SWISS CHEESE D.MELANOGASTER"/>
    <property type="match status" value="1"/>
</dbReference>
<dbReference type="PANTHER" id="PTHR14226:SF25">
    <property type="entry name" value="PHOSPHOESTERASE"/>
    <property type="match status" value="1"/>
</dbReference>
<gene>
    <name evidence="6" type="ORF">SAMN02910406_01765</name>
</gene>